<evidence type="ECO:0000256" key="1">
    <source>
        <dbReference type="SAM" id="Phobius"/>
    </source>
</evidence>
<keyword evidence="3" id="KW-1185">Reference proteome</keyword>
<feature type="transmembrane region" description="Helical" evidence="1">
    <location>
        <begin position="42"/>
        <end position="61"/>
    </location>
</feature>
<sequence>MTFATIMLALGVVLVFEGLGPLLTPNKWKQVLASISEQTPQSLQRLGGALVTAGCVLIFIFL</sequence>
<evidence type="ECO:0000313" key="3">
    <source>
        <dbReference type="Proteomes" id="UP000281474"/>
    </source>
</evidence>
<dbReference type="EMBL" id="QZEI01000063">
    <property type="protein sequence ID" value="RLV58606.1"/>
    <property type="molecule type" value="Genomic_DNA"/>
</dbReference>
<dbReference type="OrthoDB" id="9182237at2"/>
<keyword evidence="1" id="KW-0812">Transmembrane</keyword>
<dbReference type="Proteomes" id="UP000281474">
    <property type="component" value="Unassembled WGS sequence"/>
</dbReference>
<evidence type="ECO:0000313" key="2">
    <source>
        <dbReference type="EMBL" id="RLV58606.1"/>
    </source>
</evidence>
<gene>
    <name evidence="2" type="ORF">D5018_16425</name>
</gene>
<dbReference type="PANTHER" id="PTHR38602">
    <property type="entry name" value="INNER MEMBRANE PROTEIN-RELATED"/>
    <property type="match status" value="1"/>
</dbReference>
<keyword evidence="1" id="KW-0472">Membrane</keyword>
<keyword evidence="1" id="KW-1133">Transmembrane helix</keyword>
<dbReference type="AlphaFoldDB" id="A0A3L8PTJ0"/>
<proteinExistence type="predicted"/>
<dbReference type="RefSeq" id="WP_121840081.1">
    <property type="nucleotide sequence ID" value="NZ_ML014812.1"/>
</dbReference>
<protein>
    <submittedName>
        <fullName evidence="2">DUF2065 domain-containing protein</fullName>
    </submittedName>
</protein>
<reference evidence="2 3" key="1">
    <citation type="submission" date="2018-09" db="EMBL/GenBank/DDBJ databases">
        <title>Phylogeny of the Shewanellaceae, and recommendation for two new genera, Pseudoshewanella and Parashewanella.</title>
        <authorList>
            <person name="Wang G."/>
        </authorList>
    </citation>
    <scope>NUCLEOTIDE SEQUENCE [LARGE SCALE GENOMIC DNA]</scope>
    <source>
        <strain evidence="2 3">C51</strain>
    </source>
</reference>
<dbReference type="InterPro" id="IPR019201">
    <property type="entry name" value="DUF2065"/>
</dbReference>
<dbReference type="PANTHER" id="PTHR38602:SF1">
    <property type="entry name" value="INNER MEMBRANE PROTEIN"/>
    <property type="match status" value="1"/>
</dbReference>
<accession>A0A3L8PTJ0</accession>
<organism evidence="2 3">
    <name type="scientific">Parashewanella curva</name>
    <dbReference type="NCBI Taxonomy" id="2338552"/>
    <lineage>
        <taxon>Bacteria</taxon>
        <taxon>Pseudomonadati</taxon>
        <taxon>Pseudomonadota</taxon>
        <taxon>Gammaproteobacteria</taxon>
        <taxon>Alteromonadales</taxon>
        <taxon>Shewanellaceae</taxon>
        <taxon>Parashewanella</taxon>
    </lineage>
</organism>
<comment type="caution">
    <text evidence="2">The sequence shown here is derived from an EMBL/GenBank/DDBJ whole genome shotgun (WGS) entry which is preliminary data.</text>
</comment>
<name>A0A3L8PTJ0_9GAMM</name>
<dbReference type="Pfam" id="PF09838">
    <property type="entry name" value="DUF2065"/>
    <property type="match status" value="1"/>
</dbReference>